<dbReference type="SUPFAM" id="SSF46894">
    <property type="entry name" value="C-terminal effector domain of the bipartite response regulators"/>
    <property type="match status" value="1"/>
</dbReference>
<accession>A0A3P1SVD0</accession>
<dbReference type="GO" id="GO:0003677">
    <property type="term" value="F:DNA binding"/>
    <property type="evidence" value="ECO:0007669"/>
    <property type="project" value="InterPro"/>
</dbReference>
<protein>
    <submittedName>
        <fullName evidence="2">Helix-turn-helix transcriptional regulator</fullName>
    </submittedName>
</protein>
<comment type="caution">
    <text evidence="2">The sequence shown here is derived from an EMBL/GenBank/DDBJ whole genome shotgun (WGS) entry which is preliminary data.</text>
</comment>
<gene>
    <name evidence="2" type="ORF">EHS89_05340</name>
</gene>
<reference evidence="2 3" key="1">
    <citation type="submission" date="2018-11" db="EMBL/GenBank/DDBJ databases">
        <title>The draft genome sequence of Amphritea balenae JAMM 1525T.</title>
        <authorList>
            <person name="Fang Z."/>
            <person name="Zhang Y."/>
            <person name="Han X."/>
        </authorList>
    </citation>
    <scope>NUCLEOTIDE SEQUENCE [LARGE SCALE GENOMIC DNA]</scope>
    <source>
        <strain evidence="2 3">JAMM 1525</strain>
    </source>
</reference>
<dbReference type="EMBL" id="RQXV01000002">
    <property type="protein sequence ID" value="RRD00516.1"/>
    <property type="molecule type" value="Genomic_DNA"/>
</dbReference>
<dbReference type="GO" id="GO:0006355">
    <property type="term" value="P:regulation of DNA-templated transcription"/>
    <property type="evidence" value="ECO:0007669"/>
    <property type="project" value="InterPro"/>
</dbReference>
<dbReference type="OrthoDB" id="5497412at2"/>
<dbReference type="AlphaFoldDB" id="A0A3P1SVD0"/>
<keyword evidence="3" id="KW-1185">Reference proteome</keyword>
<evidence type="ECO:0000313" key="2">
    <source>
        <dbReference type="EMBL" id="RRD00516.1"/>
    </source>
</evidence>
<feature type="domain" description="HTH luxR-type" evidence="1">
    <location>
        <begin position="309"/>
        <end position="366"/>
    </location>
</feature>
<dbReference type="Proteomes" id="UP000267535">
    <property type="component" value="Unassembled WGS sequence"/>
</dbReference>
<dbReference type="InterPro" id="IPR016032">
    <property type="entry name" value="Sig_transdc_resp-reg_C-effctor"/>
</dbReference>
<name>A0A3P1SVD0_9GAMM</name>
<dbReference type="InterPro" id="IPR036388">
    <property type="entry name" value="WH-like_DNA-bd_sf"/>
</dbReference>
<dbReference type="RefSeq" id="WP_124925097.1">
    <property type="nucleotide sequence ID" value="NZ_BMOH01000003.1"/>
</dbReference>
<evidence type="ECO:0000259" key="1">
    <source>
        <dbReference type="SMART" id="SM00421"/>
    </source>
</evidence>
<sequence>MDNRQFNQIIESIYQAAIQPDQWPDALALINRFIPSTAAGLFIQNISTGVMTPIPFLGVSDEWLQSYSEYYGLVNPAFSDEDILQPGTIFTEQLFNEIHQDPDYYYSTEFYQEWMRPQDFHHTSGGVLIADGDHYVSFTQIRSAAHGQYSGREMELQTLLARHLCKAVQLSGSFEKLQYRLRNAEQLLESMGHGIIALGQLGRVLESNSVALAHIDKTAGLAVQQGRLTAINSSDQQQLMMALNQAFAQVGAAREIPIRLQLTGCSSLFLILMPATAQHRSQFKDLSAILIIKDVQQSRPLSVDYLQSAYRLTASEARLTQQLMNGNELKVAAIEAGISYETARGYLKSIFEKTGTRRQVDLILLMNSDPAGRFKT</sequence>
<dbReference type="Gene3D" id="1.10.10.10">
    <property type="entry name" value="Winged helix-like DNA-binding domain superfamily/Winged helix DNA-binding domain"/>
    <property type="match status" value="1"/>
</dbReference>
<dbReference type="SMART" id="SM00421">
    <property type="entry name" value="HTH_LUXR"/>
    <property type="match status" value="1"/>
</dbReference>
<organism evidence="2 3">
    <name type="scientific">Amphritea balenae</name>
    <dbReference type="NCBI Taxonomy" id="452629"/>
    <lineage>
        <taxon>Bacteria</taxon>
        <taxon>Pseudomonadati</taxon>
        <taxon>Pseudomonadota</taxon>
        <taxon>Gammaproteobacteria</taxon>
        <taxon>Oceanospirillales</taxon>
        <taxon>Oceanospirillaceae</taxon>
        <taxon>Amphritea</taxon>
    </lineage>
</organism>
<dbReference type="InterPro" id="IPR000792">
    <property type="entry name" value="Tscrpt_reg_LuxR_C"/>
</dbReference>
<evidence type="ECO:0000313" key="3">
    <source>
        <dbReference type="Proteomes" id="UP000267535"/>
    </source>
</evidence>
<proteinExistence type="predicted"/>